<gene>
    <name evidence="2" type="ORF">CgunFtcFv8_009454</name>
</gene>
<name>A0AAN8H1E8_CHAGU</name>
<evidence type="ECO:0000256" key="1">
    <source>
        <dbReference type="SAM" id="MobiDB-lite"/>
    </source>
</evidence>
<reference evidence="2 3" key="1">
    <citation type="journal article" date="2023" name="Mol. Biol. Evol.">
        <title>Genomics of Secondarily Temperate Adaptation in the Only Non-Antarctic Icefish.</title>
        <authorList>
            <person name="Rivera-Colon A.G."/>
            <person name="Rayamajhi N."/>
            <person name="Minhas B.F."/>
            <person name="Madrigal G."/>
            <person name="Bilyk K.T."/>
            <person name="Yoon V."/>
            <person name="Hune M."/>
            <person name="Gregory S."/>
            <person name="Cheng C.H.C."/>
            <person name="Catchen J.M."/>
        </authorList>
    </citation>
    <scope>NUCLEOTIDE SEQUENCE [LARGE SCALE GENOMIC DNA]</scope>
    <source>
        <tissue evidence="2">White muscle</tissue>
    </source>
</reference>
<protein>
    <submittedName>
        <fullName evidence="2">Uncharacterized protein</fullName>
    </submittedName>
</protein>
<comment type="caution">
    <text evidence="2">The sequence shown here is derived from an EMBL/GenBank/DDBJ whole genome shotgun (WGS) entry which is preliminary data.</text>
</comment>
<feature type="region of interest" description="Disordered" evidence="1">
    <location>
        <begin position="1"/>
        <end position="67"/>
    </location>
</feature>
<sequence>MENHVLLWRKRPADWQTAGAQRASCTSNREMERGLEEGEAARRNAGKKTSASKEEKDSPLIPSAPEA</sequence>
<evidence type="ECO:0000313" key="2">
    <source>
        <dbReference type="EMBL" id="KAK5895794.1"/>
    </source>
</evidence>
<organism evidence="2 3">
    <name type="scientific">Champsocephalus gunnari</name>
    <name type="common">Mackerel icefish</name>
    <dbReference type="NCBI Taxonomy" id="52237"/>
    <lineage>
        <taxon>Eukaryota</taxon>
        <taxon>Metazoa</taxon>
        <taxon>Chordata</taxon>
        <taxon>Craniata</taxon>
        <taxon>Vertebrata</taxon>
        <taxon>Euteleostomi</taxon>
        <taxon>Actinopterygii</taxon>
        <taxon>Neopterygii</taxon>
        <taxon>Teleostei</taxon>
        <taxon>Neoteleostei</taxon>
        <taxon>Acanthomorphata</taxon>
        <taxon>Eupercaria</taxon>
        <taxon>Perciformes</taxon>
        <taxon>Notothenioidei</taxon>
        <taxon>Channichthyidae</taxon>
        <taxon>Champsocephalus</taxon>
    </lineage>
</organism>
<proteinExistence type="predicted"/>
<feature type="compositionally biased region" description="Basic and acidic residues" evidence="1">
    <location>
        <begin position="29"/>
        <end position="42"/>
    </location>
</feature>
<accession>A0AAN8H1E8</accession>
<evidence type="ECO:0000313" key="3">
    <source>
        <dbReference type="Proteomes" id="UP001331515"/>
    </source>
</evidence>
<keyword evidence="3" id="KW-1185">Reference proteome</keyword>
<dbReference type="Proteomes" id="UP001331515">
    <property type="component" value="Unassembled WGS sequence"/>
</dbReference>
<dbReference type="AlphaFoldDB" id="A0AAN8H1E8"/>
<dbReference type="EMBL" id="JAURVH010001534">
    <property type="protein sequence ID" value="KAK5895794.1"/>
    <property type="molecule type" value="Genomic_DNA"/>
</dbReference>